<dbReference type="Proteomes" id="UP000288805">
    <property type="component" value="Unassembled WGS sequence"/>
</dbReference>
<protein>
    <recommendedName>
        <fullName evidence="4">Mitochondrial protein</fullName>
    </recommendedName>
</protein>
<evidence type="ECO:0000313" key="2">
    <source>
        <dbReference type="EMBL" id="RVW86237.1"/>
    </source>
</evidence>
<feature type="region of interest" description="Disordered" evidence="1">
    <location>
        <begin position="1"/>
        <end position="41"/>
    </location>
</feature>
<comment type="caution">
    <text evidence="2">The sequence shown here is derived from an EMBL/GenBank/DDBJ whole genome shotgun (WGS) entry which is preliminary data.</text>
</comment>
<name>A0A438HP66_VITVI</name>
<dbReference type="EMBL" id="QGNW01000196">
    <property type="protein sequence ID" value="RVW86237.1"/>
    <property type="molecule type" value="Genomic_DNA"/>
</dbReference>
<proteinExistence type="predicted"/>
<accession>A0A438HP66</accession>
<feature type="compositionally biased region" description="Basic and acidic residues" evidence="1">
    <location>
        <begin position="1"/>
        <end position="24"/>
    </location>
</feature>
<sequence>MGKLQIEDRRQQEEVGEDLKKEESPLALPPPHQVQGESSQDLPKDWKFVINHPQDQIIGNPSSGIQSCPKESHLSAVKRILRYLKGTMDIGLWASHLADFLLSSRVRACVSVFPPLRAFRCVCIPLFSFVSFISAFLMAPRRESAASKAQGKRPTEPSQPDQSEARRKTRYNIALFGSVEDYQRYKQKFAQRKVVPGRNINFSQLQYFGFEGIFGRMGWLPVVTISEPIFPTLIRAFYSRVTYGLGGPITSTVREVEIILSPESICRILAIPSVGLRVYESKVWPTVSGFKPIEAIQRMCGLVDA</sequence>
<dbReference type="AlphaFoldDB" id="A0A438HP66"/>
<evidence type="ECO:0008006" key="4">
    <source>
        <dbReference type="Google" id="ProtNLM"/>
    </source>
</evidence>
<evidence type="ECO:0000256" key="1">
    <source>
        <dbReference type="SAM" id="MobiDB-lite"/>
    </source>
</evidence>
<evidence type="ECO:0000313" key="3">
    <source>
        <dbReference type="Proteomes" id="UP000288805"/>
    </source>
</evidence>
<organism evidence="2 3">
    <name type="scientific">Vitis vinifera</name>
    <name type="common">Grape</name>
    <dbReference type="NCBI Taxonomy" id="29760"/>
    <lineage>
        <taxon>Eukaryota</taxon>
        <taxon>Viridiplantae</taxon>
        <taxon>Streptophyta</taxon>
        <taxon>Embryophyta</taxon>
        <taxon>Tracheophyta</taxon>
        <taxon>Spermatophyta</taxon>
        <taxon>Magnoliopsida</taxon>
        <taxon>eudicotyledons</taxon>
        <taxon>Gunneridae</taxon>
        <taxon>Pentapetalae</taxon>
        <taxon>rosids</taxon>
        <taxon>Vitales</taxon>
        <taxon>Vitaceae</taxon>
        <taxon>Viteae</taxon>
        <taxon>Vitis</taxon>
    </lineage>
</organism>
<reference evidence="2 3" key="1">
    <citation type="journal article" date="2018" name="PLoS Genet.">
        <title>Population sequencing reveals clonal diversity and ancestral inbreeding in the grapevine cultivar Chardonnay.</title>
        <authorList>
            <person name="Roach M.J."/>
            <person name="Johnson D.L."/>
            <person name="Bohlmann J."/>
            <person name="van Vuuren H.J."/>
            <person name="Jones S.J."/>
            <person name="Pretorius I.S."/>
            <person name="Schmidt S.A."/>
            <person name="Borneman A.R."/>
        </authorList>
    </citation>
    <scope>NUCLEOTIDE SEQUENCE [LARGE SCALE GENOMIC DNA]</scope>
    <source>
        <strain evidence="3">cv. Chardonnay</strain>
        <tissue evidence="2">Leaf</tissue>
    </source>
</reference>
<gene>
    <name evidence="2" type="ORF">CK203_046079</name>
</gene>
<feature type="region of interest" description="Disordered" evidence="1">
    <location>
        <begin position="146"/>
        <end position="166"/>
    </location>
</feature>